<dbReference type="SUPFAM" id="SSF46785">
    <property type="entry name" value="Winged helix' DNA-binding domain"/>
    <property type="match status" value="1"/>
</dbReference>
<dbReference type="GO" id="GO:0030261">
    <property type="term" value="P:chromosome condensation"/>
    <property type="evidence" value="ECO:0007669"/>
    <property type="project" value="TreeGrafter"/>
</dbReference>
<proteinExistence type="predicted"/>
<gene>
    <name evidence="7" type="ORF">RGQ29_003352</name>
</gene>
<dbReference type="InterPro" id="IPR036388">
    <property type="entry name" value="WH-like_DNA-bd_sf"/>
</dbReference>
<keyword evidence="2" id="KW-0677">Repeat</keyword>
<dbReference type="GO" id="GO:0031492">
    <property type="term" value="F:nucleosomal DNA binding"/>
    <property type="evidence" value="ECO:0007669"/>
    <property type="project" value="TreeGrafter"/>
</dbReference>
<reference evidence="7 8" key="1">
    <citation type="journal article" date="2023" name="G3 (Bethesda)">
        <title>A haplotype-resolved chromosome-scale genome for Quercus rubra L. provides insights into the genetics of adaptive traits for red oak species.</title>
        <authorList>
            <person name="Kapoor B."/>
            <person name="Jenkins J."/>
            <person name="Schmutz J."/>
            <person name="Zhebentyayeva T."/>
            <person name="Kuelheim C."/>
            <person name="Coggeshall M."/>
            <person name="Heim C."/>
            <person name="Lasky J.R."/>
            <person name="Leites L."/>
            <person name="Islam-Faridi N."/>
            <person name="Romero-Severson J."/>
            <person name="DeLeo V.L."/>
            <person name="Lucas S.M."/>
            <person name="Lazic D."/>
            <person name="Gailing O."/>
            <person name="Carlson J."/>
            <person name="Staton M."/>
        </authorList>
    </citation>
    <scope>NUCLEOTIDE SEQUENCE [LARGE SCALE GENOMIC DNA]</scope>
    <source>
        <strain evidence="7">Pseudo-F2</strain>
    </source>
</reference>
<dbReference type="PRINTS" id="PR00929">
    <property type="entry name" value="ATHOOK"/>
</dbReference>
<dbReference type="PANTHER" id="PTHR11467:SF29">
    <property type="entry name" value="OS03G0711600 PROTEIN"/>
    <property type="match status" value="1"/>
</dbReference>
<dbReference type="AlphaFoldDB" id="A0AAN7ED21"/>
<feature type="region of interest" description="Disordered" evidence="5">
    <location>
        <begin position="1"/>
        <end position="21"/>
    </location>
</feature>
<evidence type="ECO:0000256" key="4">
    <source>
        <dbReference type="ARBA" id="ARBA00023242"/>
    </source>
</evidence>
<feature type="compositionally biased region" description="Low complexity" evidence="5">
    <location>
        <begin position="215"/>
        <end position="229"/>
    </location>
</feature>
<protein>
    <recommendedName>
        <fullName evidence="6">H15 domain-containing protein</fullName>
    </recommendedName>
</protein>
<dbReference type="InterPro" id="IPR005818">
    <property type="entry name" value="Histone_H1/H5_H15"/>
</dbReference>
<dbReference type="GO" id="GO:0045910">
    <property type="term" value="P:negative regulation of DNA recombination"/>
    <property type="evidence" value="ECO:0007669"/>
    <property type="project" value="TreeGrafter"/>
</dbReference>
<dbReference type="GO" id="GO:0005730">
    <property type="term" value="C:nucleolus"/>
    <property type="evidence" value="ECO:0007669"/>
    <property type="project" value="TreeGrafter"/>
</dbReference>
<evidence type="ECO:0000256" key="3">
    <source>
        <dbReference type="ARBA" id="ARBA00023125"/>
    </source>
</evidence>
<comment type="caution">
    <text evidence="7">The sequence shown here is derived from an EMBL/GenBank/DDBJ whole genome shotgun (WGS) entry which is preliminary data.</text>
</comment>
<dbReference type="CDD" id="cd00073">
    <property type="entry name" value="H15"/>
    <property type="match status" value="1"/>
</dbReference>
<feature type="domain" description="H15" evidence="6">
    <location>
        <begin position="94"/>
        <end position="163"/>
    </location>
</feature>
<name>A0AAN7ED21_QUERU</name>
<dbReference type="InterPro" id="IPR036390">
    <property type="entry name" value="WH_DNA-bd_sf"/>
</dbReference>
<dbReference type="GO" id="GO:0003690">
    <property type="term" value="F:double-stranded DNA binding"/>
    <property type="evidence" value="ECO:0007669"/>
    <property type="project" value="TreeGrafter"/>
</dbReference>
<keyword evidence="3" id="KW-0238">DNA-binding</keyword>
<dbReference type="GO" id="GO:0006334">
    <property type="term" value="P:nucleosome assembly"/>
    <property type="evidence" value="ECO:0007669"/>
    <property type="project" value="InterPro"/>
</dbReference>
<dbReference type="Gene3D" id="1.10.10.10">
    <property type="entry name" value="Winged helix-like DNA-binding domain superfamily/Winged helix DNA-binding domain"/>
    <property type="match status" value="1"/>
</dbReference>
<dbReference type="Proteomes" id="UP001324115">
    <property type="component" value="Unassembled WGS sequence"/>
</dbReference>
<dbReference type="PRINTS" id="PR00930">
    <property type="entry name" value="HIGHMOBLTYIY"/>
</dbReference>
<evidence type="ECO:0000313" key="7">
    <source>
        <dbReference type="EMBL" id="KAK4567541.1"/>
    </source>
</evidence>
<feature type="region of interest" description="Disordered" evidence="5">
    <location>
        <begin position="162"/>
        <end position="229"/>
    </location>
</feature>
<evidence type="ECO:0000256" key="2">
    <source>
        <dbReference type="ARBA" id="ARBA00022737"/>
    </source>
</evidence>
<dbReference type="Pfam" id="PF00538">
    <property type="entry name" value="Linker_histone"/>
    <property type="match status" value="1"/>
</dbReference>
<dbReference type="SMART" id="SM00526">
    <property type="entry name" value="H15"/>
    <property type="match status" value="1"/>
</dbReference>
<comment type="subcellular location">
    <subcellularLocation>
        <location evidence="1">Nucleus</location>
    </subcellularLocation>
</comment>
<feature type="compositionally biased region" description="Polar residues" evidence="5">
    <location>
        <begin position="204"/>
        <end position="214"/>
    </location>
</feature>
<dbReference type="EMBL" id="JAXUIC010000010">
    <property type="protein sequence ID" value="KAK4567541.1"/>
    <property type="molecule type" value="Genomic_DNA"/>
</dbReference>
<organism evidence="7 8">
    <name type="scientific">Quercus rubra</name>
    <name type="common">Northern red oak</name>
    <name type="synonym">Quercus borealis</name>
    <dbReference type="NCBI Taxonomy" id="3512"/>
    <lineage>
        <taxon>Eukaryota</taxon>
        <taxon>Viridiplantae</taxon>
        <taxon>Streptophyta</taxon>
        <taxon>Embryophyta</taxon>
        <taxon>Tracheophyta</taxon>
        <taxon>Spermatophyta</taxon>
        <taxon>Magnoliopsida</taxon>
        <taxon>eudicotyledons</taxon>
        <taxon>Gunneridae</taxon>
        <taxon>Pentapetalae</taxon>
        <taxon>rosids</taxon>
        <taxon>fabids</taxon>
        <taxon>Fagales</taxon>
        <taxon>Fagaceae</taxon>
        <taxon>Quercus</taxon>
    </lineage>
</organism>
<dbReference type="InterPro" id="IPR000116">
    <property type="entry name" value="HMGA"/>
</dbReference>
<dbReference type="PANTHER" id="PTHR11467">
    <property type="entry name" value="HISTONE H1"/>
    <property type="match status" value="1"/>
</dbReference>
<keyword evidence="8" id="KW-1185">Reference proteome</keyword>
<feature type="compositionally biased region" description="Basic residues" evidence="5">
    <location>
        <begin position="425"/>
        <end position="443"/>
    </location>
</feature>
<dbReference type="PROSITE" id="PS51504">
    <property type="entry name" value="H15"/>
    <property type="match status" value="1"/>
</dbReference>
<dbReference type="InterPro" id="IPR017956">
    <property type="entry name" value="AT_hook_DNA-bd_motif"/>
</dbReference>
<dbReference type="GO" id="GO:0006355">
    <property type="term" value="P:regulation of DNA-templated transcription"/>
    <property type="evidence" value="ECO:0007669"/>
    <property type="project" value="InterPro"/>
</dbReference>
<feature type="region of interest" description="Disordered" evidence="5">
    <location>
        <begin position="242"/>
        <end position="319"/>
    </location>
</feature>
<feature type="compositionally biased region" description="Low complexity" evidence="5">
    <location>
        <begin position="182"/>
        <end position="192"/>
    </location>
</feature>
<dbReference type="FunFam" id="1.10.10.10:FF:000637">
    <property type="entry name" value="Histone H1.2"/>
    <property type="match status" value="1"/>
</dbReference>
<evidence type="ECO:0000313" key="8">
    <source>
        <dbReference type="Proteomes" id="UP001324115"/>
    </source>
</evidence>
<dbReference type="SMART" id="SM00384">
    <property type="entry name" value="AT_hook"/>
    <property type="match status" value="8"/>
</dbReference>
<evidence type="ECO:0000259" key="6">
    <source>
        <dbReference type="PROSITE" id="PS51504"/>
    </source>
</evidence>
<keyword evidence="4" id="KW-0539">Nucleus</keyword>
<feature type="region of interest" description="Disordered" evidence="5">
    <location>
        <begin position="410"/>
        <end position="443"/>
    </location>
</feature>
<evidence type="ECO:0000256" key="1">
    <source>
        <dbReference type="ARBA" id="ARBA00004123"/>
    </source>
</evidence>
<feature type="compositionally biased region" description="Pro residues" evidence="5">
    <location>
        <begin position="1"/>
        <end position="20"/>
    </location>
</feature>
<dbReference type="GO" id="GO:0000786">
    <property type="term" value="C:nucleosome"/>
    <property type="evidence" value="ECO:0007669"/>
    <property type="project" value="InterPro"/>
</dbReference>
<evidence type="ECO:0000256" key="5">
    <source>
        <dbReference type="SAM" id="MobiDB-lite"/>
    </source>
</evidence>
<accession>A0AAN7ED21</accession>
<sequence>MEPIPQVPFPHPHPPPPPPSTAYVTAPNMVPVAPTPTSAVVPTMITTEAAAALNHIAHASAAAAAAAPAPPNISQTLNHNHTAAAAAPHNHNHNHPPYAEMIYAAIAALKERNGSSRRAIAKYIERVYSDLPPTHSALLTHNLKRLKNTGHLVMVKKSYKLPRSDPAAATSTSLPSIPGPPKAQAQAQGQARPRGRPPKPKLDINNTTAPISHSQPIPQQQQQPIPQQQPNAQPVLVALGLVDEPNVKRRPGRPRKSGPEGLPGPGPNVKKGRGRPPVPLGMKNMARLGKKTPGRPPKPKSVTGVLGPNGLKRGRGRPPKAQLKTMVIPFANNVAAAAVPTPVAVAPPNAAPNVGGGAAAAAAAAAAAGRPRGRPKKDAAAPGTVHMPAYGFGFGLGSGTAVLQQPIKRRGRPAKVGVPIAGRPQKLKPKPKNRTGRPVGRPKKNAALAMYTASDTQRVAYEDIKRKLEYVICSNLR</sequence>